<dbReference type="OrthoDB" id="8073614at2"/>
<evidence type="ECO:0000313" key="3">
    <source>
        <dbReference type="Proteomes" id="UP000323300"/>
    </source>
</evidence>
<dbReference type="Proteomes" id="UP000323300">
    <property type="component" value="Unassembled WGS sequence"/>
</dbReference>
<dbReference type="EMBL" id="FOSL01000024">
    <property type="protein sequence ID" value="SFL02596.1"/>
    <property type="molecule type" value="Genomic_DNA"/>
</dbReference>
<proteinExistence type="predicted"/>
<reference evidence="2 3" key="1">
    <citation type="submission" date="2016-10" db="EMBL/GenBank/DDBJ databases">
        <authorList>
            <person name="Varghese N."/>
            <person name="Submissions S."/>
        </authorList>
    </citation>
    <scope>NUCLEOTIDE SEQUENCE [LARGE SCALE GENOMIC DNA]</scope>
    <source>
        <strain evidence="2 3">DSM 21822</strain>
    </source>
</reference>
<organism evidence="2 3">
    <name type="scientific">Neomesorhizobium albiziae</name>
    <dbReference type="NCBI Taxonomy" id="335020"/>
    <lineage>
        <taxon>Bacteria</taxon>
        <taxon>Pseudomonadati</taxon>
        <taxon>Pseudomonadota</taxon>
        <taxon>Alphaproteobacteria</taxon>
        <taxon>Hyphomicrobiales</taxon>
        <taxon>Phyllobacteriaceae</taxon>
        <taxon>Neomesorhizobium</taxon>
    </lineage>
</organism>
<feature type="region of interest" description="Disordered" evidence="1">
    <location>
        <begin position="278"/>
        <end position="301"/>
    </location>
</feature>
<sequence length="301" mass="31209">MAVFANGLHLACKAQSNKVIAAFPDTCFTPPQTPATPPGVPVPYPSFGMDSDTDQGTGTVKVGGKTITHKNKSYYTKTTGTEAGCAPKKNLITSVNRGKEYAHAWSGNVKADKEPVSRFSDMCTNDHASPTGGTPPQLKVCSAAMAAGGWTECLTGSYSEIHDECKNRTPKGETHHIVPDMVYRQTTRATTNAGNRVRGAPSLGGGMCICLTPGQHSGLHSSVNQALAALPGTPAGTAMIGACAATAVIGLRGLTPELHDDCIKEAATKVANQTAPIATQSGRTTLQPPAPNSPAFNALRP</sequence>
<dbReference type="Pfam" id="PF13665">
    <property type="entry name" value="Tox-PAAR-like"/>
    <property type="match status" value="1"/>
</dbReference>
<evidence type="ECO:0000256" key="1">
    <source>
        <dbReference type="SAM" id="MobiDB-lite"/>
    </source>
</evidence>
<feature type="compositionally biased region" description="Polar residues" evidence="1">
    <location>
        <begin position="278"/>
        <end position="287"/>
    </location>
</feature>
<name>A0A1I4EDZ5_9HYPH</name>
<dbReference type="AlphaFoldDB" id="A0A1I4EDZ5"/>
<keyword evidence="3" id="KW-1185">Reference proteome</keyword>
<gene>
    <name evidence="2" type="ORF">SAMN04488498_12439</name>
</gene>
<accession>A0A1I4EDZ5</accession>
<dbReference type="RefSeq" id="WP_149763104.1">
    <property type="nucleotide sequence ID" value="NZ_BSPE01000021.1"/>
</dbReference>
<protein>
    <submittedName>
        <fullName evidence="2">Uncharacterized protein</fullName>
    </submittedName>
</protein>
<evidence type="ECO:0000313" key="2">
    <source>
        <dbReference type="EMBL" id="SFL02596.1"/>
    </source>
</evidence>